<gene>
    <name evidence="1" type="ORF">LCGC14_1345160</name>
</gene>
<reference evidence="1" key="1">
    <citation type="journal article" date="2015" name="Nature">
        <title>Complex archaea that bridge the gap between prokaryotes and eukaryotes.</title>
        <authorList>
            <person name="Spang A."/>
            <person name="Saw J.H."/>
            <person name="Jorgensen S.L."/>
            <person name="Zaremba-Niedzwiedzka K."/>
            <person name="Martijn J."/>
            <person name="Lind A.E."/>
            <person name="van Eijk R."/>
            <person name="Schleper C."/>
            <person name="Guy L."/>
            <person name="Ettema T.J."/>
        </authorList>
    </citation>
    <scope>NUCLEOTIDE SEQUENCE</scope>
</reference>
<comment type="caution">
    <text evidence="1">The sequence shown here is derived from an EMBL/GenBank/DDBJ whole genome shotgun (WGS) entry which is preliminary data.</text>
</comment>
<sequence>MLHVEKYLVVLFDIKEMPGYNPNVVDGVSSVSTGKVYWTDSNLVTCATHGAMLAVNPDRTIWRMMDSKLRYAKRK</sequence>
<organism evidence="1">
    <name type="scientific">marine sediment metagenome</name>
    <dbReference type="NCBI Taxonomy" id="412755"/>
    <lineage>
        <taxon>unclassified sequences</taxon>
        <taxon>metagenomes</taxon>
        <taxon>ecological metagenomes</taxon>
    </lineage>
</organism>
<protein>
    <submittedName>
        <fullName evidence="1">Uncharacterized protein</fullName>
    </submittedName>
</protein>
<name>A0A0F9MTE9_9ZZZZ</name>
<proteinExistence type="predicted"/>
<evidence type="ECO:0000313" key="1">
    <source>
        <dbReference type="EMBL" id="KKM79915.1"/>
    </source>
</evidence>
<dbReference type="EMBL" id="LAZR01008268">
    <property type="protein sequence ID" value="KKM79915.1"/>
    <property type="molecule type" value="Genomic_DNA"/>
</dbReference>
<dbReference type="AlphaFoldDB" id="A0A0F9MTE9"/>
<accession>A0A0F9MTE9</accession>